<dbReference type="Proteomes" id="UP000198515">
    <property type="component" value="Unassembled WGS sequence"/>
</dbReference>
<dbReference type="OrthoDB" id="3781311at2"/>
<keyword evidence="2" id="KW-1185">Reference proteome</keyword>
<proteinExistence type="predicted"/>
<dbReference type="InterPro" id="IPR020378">
    <property type="entry name" value="DUF4186"/>
</dbReference>
<protein>
    <recommendedName>
        <fullName evidence="3">DUF4186 domain-containing protein</fullName>
    </recommendedName>
</protein>
<dbReference type="RefSeq" id="WP_090135016.1">
    <property type="nucleotide sequence ID" value="NZ_FMBC01000012.1"/>
</dbReference>
<sequence>MADLTPLFARLGRSTFRSRFRLGVKERQYCVDKGAEVIARHAAEFVAQRLSPAKPQNDGKQTPMRGHPVFIAQHATATCCRGCLEKWHHIACGQPLTEMQQKYIVDVIYQWLIIQMNSPR</sequence>
<gene>
    <name evidence="1" type="ORF">GA0061070_101210</name>
</gene>
<name>A0A1C4CLU9_9ENTR</name>
<dbReference type="Pfam" id="PF13811">
    <property type="entry name" value="DUF4186"/>
    <property type="match status" value="1"/>
</dbReference>
<evidence type="ECO:0000313" key="1">
    <source>
        <dbReference type="EMBL" id="SCC20039.1"/>
    </source>
</evidence>
<accession>A0A1C4CLU9</accession>
<reference evidence="2" key="1">
    <citation type="submission" date="2016-08" db="EMBL/GenBank/DDBJ databases">
        <authorList>
            <person name="Varghese N."/>
            <person name="Submissions Spin"/>
        </authorList>
    </citation>
    <scope>NUCLEOTIDE SEQUENCE [LARGE SCALE GENOMIC DNA]</scope>
    <source>
        <strain evidence="2">REICA_142</strain>
    </source>
</reference>
<organism evidence="1 2">
    <name type="scientific">Kosakonia oryziphila</name>
    <dbReference type="NCBI Taxonomy" id="1005667"/>
    <lineage>
        <taxon>Bacteria</taxon>
        <taxon>Pseudomonadati</taxon>
        <taxon>Pseudomonadota</taxon>
        <taxon>Gammaproteobacteria</taxon>
        <taxon>Enterobacterales</taxon>
        <taxon>Enterobacteriaceae</taxon>
        <taxon>Kosakonia</taxon>
    </lineage>
</organism>
<evidence type="ECO:0000313" key="2">
    <source>
        <dbReference type="Proteomes" id="UP000198515"/>
    </source>
</evidence>
<dbReference type="AlphaFoldDB" id="A0A1C4CLU9"/>
<dbReference type="EMBL" id="FMBC01000012">
    <property type="protein sequence ID" value="SCC20039.1"/>
    <property type="molecule type" value="Genomic_DNA"/>
</dbReference>
<evidence type="ECO:0008006" key="3">
    <source>
        <dbReference type="Google" id="ProtNLM"/>
    </source>
</evidence>